<evidence type="ECO:0000313" key="9">
    <source>
        <dbReference type="Proteomes" id="UP000283255"/>
    </source>
</evidence>
<name>A0A418YFY7_9GAMM</name>
<evidence type="ECO:0000259" key="6">
    <source>
        <dbReference type="PROSITE" id="PS50883"/>
    </source>
</evidence>
<reference evidence="8 9" key="2">
    <citation type="submission" date="2019-01" db="EMBL/GenBank/DDBJ databases">
        <title>Motilimonas pumilus sp. nov., isolated from the gut of sea cucumber (Apostichopus japonicus).</title>
        <authorList>
            <person name="Wang F.-Q."/>
            <person name="Ren L.-H."/>
            <person name="Lin Y.-W."/>
            <person name="Sun G.-H."/>
            <person name="Du Z.-J."/>
            <person name="Zhao J.-X."/>
            <person name="Liu X.-J."/>
            <person name="Liu L.-J."/>
        </authorList>
    </citation>
    <scope>NUCLEOTIDE SEQUENCE [LARGE SCALE GENOMIC DNA]</scope>
    <source>
        <strain evidence="8 9">PLHSC7-2</strain>
    </source>
</reference>
<dbReference type="SMART" id="SM00091">
    <property type="entry name" value="PAS"/>
    <property type="match status" value="1"/>
</dbReference>
<evidence type="ECO:0000256" key="2">
    <source>
        <dbReference type="ARBA" id="ARBA00022636"/>
    </source>
</evidence>
<dbReference type="Gene3D" id="3.30.450.20">
    <property type="entry name" value="PAS domain"/>
    <property type="match status" value="1"/>
</dbReference>
<dbReference type="SMART" id="SM00052">
    <property type="entry name" value="EAL"/>
    <property type="match status" value="1"/>
</dbReference>
<dbReference type="InterPro" id="IPR000014">
    <property type="entry name" value="PAS"/>
</dbReference>
<dbReference type="CDD" id="cd01949">
    <property type="entry name" value="GGDEF"/>
    <property type="match status" value="1"/>
</dbReference>
<feature type="domain" description="PAC" evidence="5">
    <location>
        <begin position="337"/>
        <end position="390"/>
    </location>
</feature>
<dbReference type="InterPro" id="IPR043128">
    <property type="entry name" value="Rev_trsase/Diguanyl_cyclase"/>
</dbReference>
<dbReference type="EMBL" id="QZCH01000008">
    <property type="protein sequence ID" value="RJG48461.1"/>
    <property type="molecule type" value="Genomic_DNA"/>
</dbReference>
<dbReference type="SMART" id="SM00267">
    <property type="entry name" value="GGDEF"/>
    <property type="match status" value="1"/>
</dbReference>
<dbReference type="NCBIfam" id="TIGR00254">
    <property type="entry name" value="GGDEF"/>
    <property type="match status" value="1"/>
</dbReference>
<dbReference type="Pfam" id="PF08447">
    <property type="entry name" value="PAS_3"/>
    <property type="match status" value="1"/>
</dbReference>
<dbReference type="Proteomes" id="UP000283255">
    <property type="component" value="Unassembled WGS sequence"/>
</dbReference>
<dbReference type="InterPro" id="IPR029787">
    <property type="entry name" value="Nucleotide_cyclase"/>
</dbReference>
<dbReference type="FunFam" id="3.20.20.450:FF:000001">
    <property type="entry name" value="Cyclic di-GMP phosphodiesterase yahA"/>
    <property type="match status" value="1"/>
</dbReference>
<gene>
    <name evidence="8" type="ORF">D1Z90_08180</name>
</gene>
<evidence type="ECO:0000259" key="7">
    <source>
        <dbReference type="PROSITE" id="PS50887"/>
    </source>
</evidence>
<evidence type="ECO:0000313" key="8">
    <source>
        <dbReference type="EMBL" id="RJG48461.1"/>
    </source>
</evidence>
<dbReference type="SMART" id="SM00086">
    <property type="entry name" value="PAC"/>
    <property type="match status" value="1"/>
</dbReference>
<feature type="domain" description="PAS" evidence="4">
    <location>
        <begin position="261"/>
        <end position="333"/>
    </location>
</feature>
<evidence type="ECO:0000256" key="1">
    <source>
        <dbReference type="ARBA" id="ARBA00012282"/>
    </source>
</evidence>
<dbReference type="PROSITE" id="PS50883">
    <property type="entry name" value="EAL"/>
    <property type="match status" value="1"/>
</dbReference>
<dbReference type="InterPro" id="IPR001610">
    <property type="entry name" value="PAC"/>
</dbReference>
<dbReference type="PROSITE" id="PS50887">
    <property type="entry name" value="GGDEF"/>
    <property type="match status" value="1"/>
</dbReference>
<sequence length="833" mass="95147">MNSIRQWSLASVIPALLFTFFFLLQAIFISLDYGNDKARLLQDSRLEVLGKVNRLQQSLSDALMRHDNAVAERELTLAALDINVQDLLVLDENAEVLLANKMSWKYMFASSVVEPFEWDSFYQARDKNRLAYHYDETKEQIRVYAPLQLARKDHSLKRNNTGSIYFSYSLAKPFENLFINTVKKSVKTTLVVLLAMVILTLLMLKMIIHPLNRLVKSAHKFEADGEFHYHRHGQGEIGLLQSAFAEMSHKMQVNFQQLRESEQRWHYALSGARDGVWDWNIETGKVFFSPRWKEMLGYSEDEIGTDIEELEYRIHPEELEAAFGALNYHLQGKTPFYEHIHQLRCKDGTYCWVLDRGKVIEWAENGQPSRIIATHTDITEYREAQETVAFQAFHDEITQLPNRRKLLETMSLELQRAKQSKQFGGLLFVDLDKFKQVNDIHGHGAGDLLLKMVGNRLKQTIASIDFIARLSGDEFAIILPQLSSRRDKAAEKAMNFAQEVSQRISSPFVLQGQRINLTCTTGISLFPEDGLLPTELLRQADIAMFHGKDDGREAIHFFSDEMESKVQRNHSLQQMLRLALEQDEMKMFLQPKVDNKGNMVGCEALLRWQQPQRGWISPEEFVPAAEDSGLILELGQWVLEQSCSVLQQWQKSGLNDRFSTLSVNVSPKQFQQRNFVADVKALVAKYQVQPGLLELEITESILVTQLEQAVEKIKELRAIGIRFAIDDFGTGYSSMSYLSTLPITALKIDRSFVENLETEVSQQAIVSAIIAMADHLDLDVIAEGVENVAQLSYLKSKGCHLFQGYLFGKALSIEEFSQQLFTSVGQPCKVKPI</sequence>
<dbReference type="PROSITE" id="PS50112">
    <property type="entry name" value="PAS"/>
    <property type="match status" value="1"/>
</dbReference>
<dbReference type="SUPFAM" id="SSF55073">
    <property type="entry name" value="Nucleotide cyclase"/>
    <property type="match status" value="1"/>
</dbReference>
<dbReference type="InterPro" id="IPR001633">
    <property type="entry name" value="EAL_dom"/>
</dbReference>
<dbReference type="InterPro" id="IPR052155">
    <property type="entry name" value="Biofilm_reg_signaling"/>
</dbReference>
<feature type="transmembrane region" description="Helical" evidence="3">
    <location>
        <begin position="12"/>
        <end position="31"/>
    </location>
</feature>
<dbReference type="EC" id="3.1.4.52" evidence="1"/>
<feature type="domain" description="EAL" evidence="6">
    <location>
        <begin position="569"/>
        <end position="824"/>
    </location>
</feature>
<dbReference type="CDD" id="cd06225">
    <property type="entry name" value="HAMP"/>
    <property type="match status" value="1"/>
</dbReference>
<dbReference type="OrthoDB" id="1316910at2"/>
<dbReference type="CDD" id="cd01948">
    <property type="entry name" value="EAL"/>
    <property type="match status" value="1"/>
</dbReference>
<protein>
    <recommendedName>
        <fullName evidence="1">cyclic-guanylate-specific phosphodiesterase</fullName>
        <ecNumber evidence="1">3.1.4.52</ecNumber>
    </recommendedName>
</protein>
<dbReference type="AlphaFoldDB" id="A0A418YFY7"/>
<dbReference type="Gene3D" id="3.30.70.270">
    <property type="match status" value="1"/>
</dbReference>
<dbReference type="InterPro" id="IPR035965">
    <property type="entry name" value="PAS-like_dom_sf"/>
</dbReference>
<dbReference type="InterPro" id="IPR013655">
    <property type="entry name" value="PAS_fold_3"/>
</dbReference>
<dbReference type="RefSeq" id="WP_119910271.1">
    <property type="nucleotide sequence ID" value="NZ_QZCH01000008.1"/>
</dbReference>
<dbReference type="GO" id="GO:0071111">
    <property type="term" value="F:cyclic-guanylate-specific phosphodiesterase activity"/>
    <property type="evidence" value="ECO:0007669"/>
    <property type="project" value="UniProtKB-EC"/>
</dbReference>
<keyword evidence="3" id="KW-0812">Transmembrane</keyword>
<comment type="caution">
    <text evidence="8">The sequence shown here is derived from an EMBL/GenBank/DDBJ whole genome shotgun (WGS) entry which is preliminary data.</text>
</comment>
<feature type="transmembrane region" description="Helical" evidence="3">
    <location>
        <begin position="190"/>
        <end position="208"/>
    </location>
</feature>
<reference evidence="8 9" key="1">
    <citation type="submission" date="2018-09" db="EMBL/GenBank/DDBJ databases">
        <authorList>
            <person name="Wang F."/>
        </authorList>
    </citation>
    <scope>NUCLEOTIDE SEQUENCE [LARGE SCALE GENOMIC DNA]</scope>
    <source>
        <strain evidence="8 9">PLHSC7-2</strain>
    </source>
</reference>
<evidence type="ECO:0000259" key="5">
    <source>
        <dbReference type="PROSITE" id="PS50113"/>
    </source>
</evidence>
<dbReference type="NCBIfam" id="TIGR00229">
    <property type="entry name" value="sensory_box"/>
    <property type="match status" value="1"/>
</dbReference>
<keyword evidence="9" id="KW-1185">Reference proteome</keyword>
<dbReference type="InterPro" id="IPR000700">
    <property type="entry name" value="PAS-assoc_C"/>
</dbReference>
<feature type="domain" description="GGDEF" evidence="7">
    <location>
        <begin position="422"/>
        <end position="560"/>
    </location>
</feature>
<dbReference type="Pfam" id="PF00990">
    <property type="entry name" value="GGDEF"/>
    <property type="match status" value="1"/>
</dbReference>
<evidence type="ECO:0000256" key="3">
    <source>
        <dbReference type="SAM" id="Phobius"/>
    </source>
</evidence>
<dbReference type="SUPFAM" id="SSF141868">
    <property type="entry name" value="EAL domain-like"/>
    <property type="match status" value="1"/>
</dbReference>
<dbReference type="SUPFAM" id="SSF55785">
    <property type="entry name" value="PYP-like sensor domain (PAS domain)"/>
    <property type="match status" value="1"/>
</dbReference>
<proteinExistence type="predicted"/>
<dbReference type="Gene3D" id="3.20.20.450">
    <property type="entry name" value="EAL domain"/>
    <property type="match status" value="1"/>
</dbReference>
<accession>A0A418YFY7</accession>
<keyword evidence="3" id="KW-1133">Transmembrane helix</keyword>
<evidence type="ECO:0000259" key="4">
    <source>
        <dbReference type="PROSITE" id="PS50112"/>
    </source>
</evidence>
<organism evidence="8 9">
    <name type="scientific">Motilimonas pumila</name>
    <dbReference type="NCBI Taxonomy" id="2303987"/>
    <lineage>
        <taxon>Bacteria</taxon>
        <taxon>Pseudomonadati</taxon>
        <taxon>Pseudomonadota</taxon>
        <taxon>Gammaproteobacteria</taxon>
        <taxon>Alteromonadales</taxon>
        <taxon>Alteromonadales genera incertae sedis</taxon>
        <taxon>Motilimonas</taxon>
    </lineage>
</organism>
<dbReference type="InterPro" id="IPR035919">
    <property type="entry name" value="EAL_sf"/>
</dbReference>
<keyword evidence="2" id="KW-0973">c-di-GMP</keyword>
<dbReference type="PROSITE" id="PS50113">
    <property type="entry name" value="PAC"/>
    <property type="match status" value="1"/>
</dbReference>
<dbReference type="InterPro" id="IPR000160">
    <property type="entry name" value="GGDEF_dom"/>
</dbReference>
<keyword evidence="3" id="KW-0472">Membrane</keyword>
<dbReference type="Pfam" id="PF00563">
    <property type="entry name" value="EAL"/>
    <property type="match status" value="1"/>
</dbReference>
<dbReference type="PANTHER" id="PTHR44757:SF2">
    <property type="entry name" value="BIOFILM ARCHITECTURE MAINTENANCE PROTEIN MBAA"/>
    <property type="match status" value="1"/>
</dbReference>
<dbReference type="PANTHER" id="PTHR44757">
    <property type="entry name" value="DIGUANYLATE CYCLASE DGCP"/>
    <property type="match status" value="1"/>
</dbReference>
<dbReference type="CDD" id="cd00130">
    <property type="entry name" value="PAS"/>
    <property type="match status" value="1"/>
</dbReference>
<dbReference type="Gene3D" id="6.10.340.10">
    <property type="match status" value="1"/>
</dbReference>